<dbReference type="SUPFAM" id="SSF64356">
    <property type="entry name" value="SNARE-like"/>
    <property type="match status" value="1"/>
</dbReference>
<dbReference type="EMBL" id="CP017556">
    <property type="protein sequence ID" value="AOW04728.1"/>
    <property type="molecule type" value="Genomic_DNA"/>
</dbReference>
<evidence type="ECO:0000259" key="10">
    <source>
        <dbReference type="Pfam" id="PF01217"/>
    </source>
</evidence>
<dbReference type="InterPro" id="IPR016635">
    <property type="entry name" value="AP_complex_ssu"/>
</dbReference>
<comment type="similarity">
    <text evidence="3 9">Belongs to the adaptor complexes small subunit family.</text>
</comment>
<keyword evidence="7 9" id="KW-0472">Membrane</keyword>
<sequence length="157" mass="18283">MAIQYLLLLSRQGKVRLAKWFTTLGTREKAKIVKEVTALVLSRRTKMCNVIEHKETKVVFRRYASLFFITGIDSDDNELNTLEIIHRYVEQMDKYYGNVCELDIIFNFQKAYYILDEIVVGGEIQESSKREVLRRISQQDALEAAENEEEGLSRLLA</sequence>
<evidence type="ECO:0000256" key="3">
    <source>
        <dbReference type="ARBA" id="ARBA00006972"/>
    </source>
</evidence>
<evidence type="ECO:0000256" key="8">
    <source>
        <dbReference type="ARBA" id="ARBA00023329"/>
    </source>
</evidence>
<evidence type="ECO:0000313" key="13">
    <source>
        <dbReference type="Proteomes" id="UP000182444"/>
    </source>
</evidence>
<evidence type="ECO:0000256" key="2">
    <source>
        <dbReference type="ARBA" id="ARBA00004640"/>
    </source>
</evidence>
<reference evidence="12 14" key="2">
    <citation type="submission" date="2018-07" db="EMBL/GenBank/DDBJ databases">
        <title>Draft Genome Assemblies for Five Robust Yarrowia lipolytica Strains Exhibiting High Lipid Production and Pentose Sugar Utilization and Sugar Alcohol Secretion from Undetoxified Lignocellulosic Biomass Hydrolysates.</title>
        <authorList>
            <consortium name="DOE Joint Genome Institute"/>
            <person name="Walker C."/>
            <person name="Ryu S."/>
            <person name="Na H."/>
            <person name="Zane M."/>
            <person name="LaButti K."/>
            <person name="Lipzen A."/>
            <person name="Haridas S."/>
            <person name="Barry K."/>
            <person name="Grigoriev I.V."/>
            <person name="Quarterman J."/>
            <person name="Slininger P."/>
            <person name="Dien B."/>
            <person name="Trinh C.T."/>
        </authorList>
    </citation>
    <scope>NUCLEOTIDE SEQUENCE [LARGE SCALE GENOMIC DNA]</scope>
    <source>
        <strain evidence="12 14">YB392</strain>
    </source>
</reference>
<dbReference type="Gene3D" id="3.30.450.60">
    <property type="match status" value="1"/>
</dbReference>
<proteinExistence type="inferred from homology"/>
<dbReference type="GO" id="GO:0016482">
    <property type="term" value="P:cytosolic transport"/>
    <property type="evidence" value="ECO:0007669"/>
    <property type="project" value="UniProtKB-ARBA"/>
</dbReference>
<keyword evidence="8" id="KW-0968">Cytoplasmic vesicle</keyword>
<dbReference type="GO" id="GO:0030121">
    <property type="term" value="C:AP-1 adaptor complex"/>
    <property type="evidence" value="ECO:0007669"/>
    <property type="project" value="InterPro"/>
</dbReference>
<evidence type="ECO:0000256" key="1">
    <source>
        <dbReference type="ARBA" id="ARBA00004555"/>
    </source>
</evidence>
<dbReference type="InterPro" id="IPR022775">
    <property type="entry name" value="AP_mu_sigma_su"/>
</dbReference>
<dbReference type="Proteomes" id="UP000256601">
    <property type="component" value="Unassembled WGS sequence"/>
</dbReference>
<dbReference type="Proteomes" id="UP000182444">
    <property type="component" value="Chromosome 1D"/>
</dbReference>
<dbReference type="VEuPathDB" id="FungiDB:YALI1_D36137g"/>
<evidence type="ECO:0000256" key="4">
    <source>
        <dbReference type="ARBA" id="ARBA00022448"/>
    </source>
</evidence>
<organism evidence="11 13">
    <name type="scientific">Yarrowia lipolytica</name>
    <name type="common">Candida lipolytica</name>
    <dbReference type="NCBI Taxonomy" id="4952"/>
    <lineage>
        <taxon>Eukaryota</taxon>
        <taxon>Fungi</taxon>
        <taxon>Dikarya</taxon>
        <taxon>Ascomycota</taxon>
        <taxon>Saccharomycotina</taxon>
        <taxon>Dipodascomycetes</taxon>
        <taxon>Dipodascales</taxon>
        <taxon>Dipodascales incertae sedis</taxon>
        <taxon>Yarrowia</taxon>
    </lineage>
</organism>
<dbReference type="PIRSF" id="PIRSF015588">
    <property type="entry name" value="AP_complex_sigma"/>
    <property type="match status" value="1"/>
</dbReference>
<dbReference type="EMBL" id="KZ858975">
    <property type="protein sequence ID" value="RDW26705.1"/>
    <property type="molecule type" value="Genomic_DNA"/>
</dbReference>
<protein>
    <recommendedName>
        <fullName evidence="9">AP complex subunit sigma</fullName>
    </recommendedName>
</protein>
<dbReference type="CDD" id="cd14831">
    <property type="entry name" value="AP1_sigma"/>
    <property type="match status" value="1"/>
</dbReference>
<gene>
    <name evidence="12" type="ORF">B0I71DRAFT_130507</name>
    <name evidence="11" type="ORF">YALI1_D36137g</name>
</gene>
<evidence type="ECO:0000256" key="9">
    <source>
        <dbReference type="PIRNR" id="PIRNR015588"/>
    </source>
</evidence>
<dbReference type="GO" id="GO:0006886">
    <property type="term" value="P:intracellular protein transport"/>
    <property type="evidence" value="ECO:0007669"/>
    <property type="project" value="UniProtKB-UniRule"/>
</dbReference>
<evidence type="ECO:0000313" key="14">
    <source>
        <dbReference type="Proteomes" id="UP000256601"/>
    </source>
</evidence>
<keyword evidence="4 9" id="KW-0813">Transport</keyword>
<evidence type="ECO:0000313" key="12">
    <source>
        <dbReference type="EMBL" id="RDW26705.1"/>
    </source>
</evidence>
<dbReference type="InterPro" id="IPR011012">
    <property type="entry name" value="Longin-like_dom_sf"/>
</dbReference>
<dbReference type="Pfam" id="PF01217">
    <property type="entry name" value="Clat_adaptor_s"/>
    <property type="match status" value="1"/>
</dbReference>
<dbReference type="FunFam" id="3.30.450.60:FF:000007">
    <property type="entry name" value="AP complex subunit sigma"/>
    <property type="match status" value="1"/>
</dbReference>
<keyword evidence="5 9" id="KW-0653">Protein transport</keyword>
<dbReference type="PANTHER" id="PTHR11753">
    <property type="entry name" value="ADAPTOR COMPLEXES SMALL SUBUNIT FAMILY"/>
    <property type="match status" value="1"/>
</dbReference>
<dbReference type="OrthoDB" id="371463at2759"/>
<name>A0A1H6Q825_YARLL</name>
<reference evidence="11 13" key="1">
    <citation type="journal article" date="2016" name="PLoS ONE">
        <title>Sequence Assembly of Yarrowia lipolytica Strain W29/CLIB89 Shows Transposable Element Diversity.</title>
        <authorList>
            <person name="Magnan C."/>
            <person name="Yu J."/>
            <person name="Chang I."/>
            <person name="Jahn E."/>
            <person name="Kanomata Y."/>
            <person name="Wu J."/>
            <person name="Zeller M."/>
            <person name="Oakes M."/>
            <person name="Baldi P."/>
            <person name="Sandmeyer S."/>
        </authorList>
    </citation>
    <scope>NUCLEOTIDE SEQUENCE [LARGE SCALE GENOMIC DNA]</scope>
    <source>
        <strain evidence="11">CLIB89</strain>
        <strain evidence="13">CLIB89(W29)</strain>
    </source>
</reference>
<accession>A0A1H6Q825</accession>
<feature type="domain" description="AP complex mu/sigma subunit" evidence="10">
    <location>
        <begin position="3"/>
        <end position="142"/>
    </location>
</feature>
<dbReference type="GO" id="GO:0035615">
    <property type="term" value="F:clathrin adaptor activity"/>
    <property type="evidence" value="ECO:0007669"/>
    <property type="project" value="InterPro"/>
</dbReference>
<keyword evidence="6" id="KW-0333">Golgi apparatus</keyword>
<dbReference type="VEuPathDB" id="FungiDB:YALI0_B04246g"/>
<evidence type="ECO:0000313" key="11">
    <source>
        <dbReference type="EMBL" id="AOW04728.1"/>
    </source>
</evidence>
<evidence type="ECO:0000256" key="6">
    <source>
        <dbReference type="ARBA" id="ARBA00023034"/>
    </source>
</evidence>
<dbReference type="AlphaFoldDB" id="A0A1H6Q825"/>
<evidence type="ECO:0000256" key="5">
    <source>
        <dbReference type="ARBA" id="ARBA00022927"/>
    </source>
</evidence>
<comment type="subcellular location">
    <subcellularLocation>
        <location evidence="2">Cytoplasmic vesicle</location>
        <location evidence="2">Clathrin-coated vesicle membrane</location>
    </subcellularLocation>
    <subcellularLocation>
        <location evidence="1">Golgi apparatus</location>
    </subcellularLocation>
</comment>
<dbReference type="GO" id="GO:0005829">
    <property type="term" value="C:cytosol"/>
    <property type="evidence" value="ECO:0007669"/>
    <property type="project" value="GOC"/>
</dbReference>
<evidence type="ECO:0000256" key="7">
    <source>
        <dbReference type="ARBA" id="ARBA00023136"/>
    </source>
</evidence>
<dbReference type="InterPro" id="IPR044733">
    <property type="entry name" value="AP1_sigma"/>
</dbReference>